<sequence>MAVLLNKQDMAASIGISTQAFDRWGVEPVERRGREVFYDVKSVLQAERKRQQEKGQITEEDDDAELRLLLARIELTEEQAVAQRLKNKVMEGELIDVGFCSFALSRLAMDLSSVLDSIPLSMQRKFPDMSPAKIKELKGIIAKGANQCARLGEKLPELLDEYIKQADK</sequence>
<proteinExistence type="predicted"/>
<protein>
    <submittedName>
        <fullName evidence="1">Phage DNA packaging protein Nu1</fullName>
    </submittedName>
</protein>
<comment type="caution">
    <text evidence="1">The sequence shown here is derived from an EMBL/GenBank/DDBJ whole genome shotgun (WGS) entry which is preliminary data.</text>
</comment>
<evidence type="ECO:0000313" key="2">
    <source>
        <dbReference type="Proteomes" id="UP000003692"/>
    </source>
</evidence>
<organism evidence="1 2">
    <name type="scientific">Edwardsiella tarda ATCC 23685</name>
    <dbReference type="NCBI Taxonomy" id="500638"/>
    <lineage>
        <taxon>Bacteria</taxon>
        <taxon>Pseudomonadati</taxon>
        <taxon>Pseudomonadota</taxon>
        <taxon>Gammaproteobacteria</taxon>
        <taxon>Enterobacterales</taxon>
        <taxon>Hafniaceae</taxon>
        <taxon>Edwardsiella</taxon>
    </lineage>
</organism>
<accession>D4F557</accession>
<dbReference type="HOGENOM" id="CLU_101608_0_1_6"/>
<dbReference type="Pfam" id="PF07471">
    <property type="entry name" value="Phage_Nu1"/>
    <property type="match status" value="1"/>
</dbReference>
<name>D4F557_EDWTA</name>
<dbReference type="EMBL" id="ADGK01000127">
    <property type="protein sequence ID" value="EFE23084.1"/>
    <property type="molecule type" value="Genomic_DNA"/>
</dbReference>
<gene>
    <name evidence="1" type="ORF">EDWATA_01885</name>
</gene>
<dbReference type="InterPro" id="IPR010906">
    <property type="entry name" value="Phage_lambda_Nu1_terminase-ssu"/>
</dbReference>
<dbReference type="RefSeq" id="WP_005285642.1">
    <property type="nucleotide sequence ID" value="NZ_GG739633.1"/>
</dbReference>
<evidence type="ECO:0000313" key="1">
    <source>
        <dbReference type="EMBL" id="EFE23084.1"/>
    </source>
</evidence>
<reference evidence="1 2" key="1">
    <citation type="submission" date="2010-02" db="EMBL/GenBank/DDBJ databases">
        <authorList>
            <person name="Weinstock G."/>
            <person name="Sodergren E."/>
            <person name="Clifton S."/>
            <person name="Fulton L."/>
            <person name="Fulton B."/>
            <person name="Courtney L."/>
            <person name="Fronick C."/>
            <person name="Harrison M."/>
            <person name="Strong C."/>
            <person name="Farmer C."/>
            <person name="Delahaunty K."/>
            <person name="Markovic C."/>
            <person name="Hall O."/>
            <person name="Minx P."/>
            <person name="Tomlinson C."/>
            <person name="Mitreva M."/>
            <person name="Nelson J."/>
            <person name="Hou S."/>
            <person name="Wollam A."/>
            <person name="Pepin K.H."/>
            <person name="Johnson M."/>
            <person name="Bhonagiri V."/>
            <person name="Zhang X."/>
            <person name="Suruliraj S."/>
            <person name="Warren W."/>
            <person name="Chinwalla A."/>
            <person name="Mardis E.R."/>
            <person name="Wilson R.K."/>
        </authorList>
    </citation>
    <scope>NUCLEOTIDE SEQUENCE [LARGE SCALE GENOMIC DNA]</scope>
    <source>
        <strain evidence="1 2">ATCC 23685</strain>
    </source>
</reference>
<dbReference type="AlphaFoldDB" id="D4F557"/>
<dbReference type="Proteomes" id="UP000003692">
    <property type="component" value="Unassembled WGS sequence"/>
</dbReference>